<dbReference type="InterPro" id="IPR045087">
    <property type="entry name" value="Cu-oxidase_fam"/>
</dbReference>
<dbReference type="SUPFAM" id="SSF49503">
    <property type="entry name" value="Cupredoxins"/>
    <property type="match status" value="3"/>
</dbReference>
<dbReference type="Pfam" id="PF07731">
    <property type="entry name" value="Cu-oxidase_2"/>
    <property type="match status" value="1"/>
</dbReference>
<evidence type="ECO:0000256" key="1">
    <source>
        <dbReference type="ARBA" id="ARBA00010609"/>
    </source>
</evidence>
<dbReference type="InterPro" id="IPR008972">
    <property type="entry name" value="Cupredoxin"/>
</dbReference>
<feature type="domain" description="Plastocyanin-like" evidence="7">
    <location>
        <begin position="379"/>
        <end position="523"/>
    </location>
</feature>
<dbReference type="HOGENOM" id="CLU_006504_2_1_1"/>
<keyword evidence="2" id="KW-0186">Copper</keyword>
<reference evidence="9 10" key="1">
    <citation type="journal article" date="2010" name="Proc. Natl. Acad. Sci. U.S.A.">
        <title>Insights into evolution of multicellular fungi from the assembled chromosomes of the mushroom Coprinopsis cinerea (Coprinus cinereus).</title>
        <authorList>
            <person name="Stajich J.E."/>
            <person name="Wilke S.K."/>
            <person name="Ahren D."/>
            <person name="Au C.H."/>
            <person name="Birren B.W."/>
            <person name="Borodovsky M."/>
            <person name="Burns C."/>
            <person name="Canback B."/>
            <person name="Casselton L.A."/>
            <person name="Cheng C.K."/>
            <person name="Deng J."/>
            <person name="Dietrich F.S."/>
            <person name="Fargo D.C."/>
            <person name="Farman M.L."/>
            <person name="Gathman A.C."/>
            <person name="Goldberg J."/>
            <person name="Guigo R."/>
            <person name="Hoegger P.J."/>
            <person name="Hooker J.B."/>
            <person name="Huggins A."/>
            <person name="James T.Y."/>
            <person name="Kamada T."/>
            <person name="Kilaru S."/>
            <person name="Kodira C."/>
            <person name="Kues U."/>
            <person name="Kupfer D."/>
            <person name="Kwan H.S."/>
            <person name="Lomsadze A."/>
            <person name="Li W."/>
            <person name="Lilly W.W."/>
            <person name="Ma L.J."/>
            <person name="Mackey A.J."/>
            <person name="Manning G."/>
            <person name="Martin F."/>
            <person name="Muraguchi H."/>
            <person name="Natvig D.O."/>
            <person name="Palmerini H."/>
            <person name="Ramesh M.A."/>
            <person name="Rehmeyer C.J."/>
            <person name="Roe B.A."/>
            <person name="Shenoy N."/>
            <person name="Stanke M."/>
            <person name="Ter-Hovhannisyan V."/>
            <person name="Tunlid A."/>
            <person name="Velagapudi R."/>
            <person name="Vision T.J."/>
            <person name="Zeng Q."/>
            <person name="Zolan M.E."/>
            <person name="Pukkila P.J."/>
        </authorList>
    </citation>
    <scope>NUCLEOTIDE SEQUENCE [LARGE SCALE GENOMIC DNA]</scope>
    <source>
        <strain evidence="10">Okayama-7 / 130 / ATCC MYA-4618 / FGSC 9003</strain>
    </source>
</reference>
<dbReference type="Pfam" id="PF07732">
    <property type="entry name" value="Cu-oxidase_3"/>
    <property type="match status" value="1"/>
</dbReference>
<gene>
    <name evidence="9" type="ORF">CC1G_08587</name>
</gene>
<dbReference type="GO" id="GO:0016491">
    <property type="term" value="F:oxidoreductase activity"/>
    <property type="evidence" value="ECO:0007669"/>
    <property type="project" value="InterPro"/>
</dbReference>
<dbReference type="FunFam" id="2.60.40.420:FF:000045">
    <property type="entry name" value="Laccase 2"/>
    <property type="match status" value="1"/>
</dbReference>
<proteinExistence type="inferred from homology"/>
<evidence type="ECO:0000259" key="8">
    <source>
        <dbReference type="Pfam" id="PF07732"/>
    </source>
</evidence>
<evidence type="ECO:0000313" key="10">
    <source>
        <dbReference type="Proteomes" id="UP000001861"/>
    </source>
</evidence>
<evidence type="ECO:0000256" key="2">
    <source>
        <dbReference type="ARBA" id="ARBA00023008"/>
    </source>
</evidence>
<evidence type="ECO:0000259" key="7">
    <source>
        <dbReference type="Pfam" id="PF07731"/>
    </source>
</evidence>
<dbReference type="Gene3D" id="2.60.40.420">
    <property type="entry name" value="Cupredoxins - blue copper proteins"/>
    <property type="match status" value="3"/>
</dbReference>
<feature type="domain" description="Plastocyanin-like" evidence="8">
    <location>
        <begin position="34"/>
        <end position="152"/>
    </location>
</feature>
<dbReference type="GeneID" id="6009126"/>
<dbReference type="eggNOG" id="KOG1263">
    <property type="taxonomic scope" value="Eukaryota"/>
</dbReference>
<dbReference type="InterPro" id="IPR011707">
    <property type="entry name" value="Cu-oxidase-like_N"/>
</dbReference>
<dbReference type="PANTHER" id="PTHR11709">
    <property type="entry name" value="MULTI-COPPER OXIDASE"/>
    <property type="match status" value="1"/>
</dbReference>
<keyword evidence="5" id="KW-0732">Signal</keyword>
<dbReference type="GO" id="GO:0005507">
    <property type="term" value="F:copper ion binding"/>
    <property type="evidence" value="ECO:0007669"/>
    <property type="project" value="InterPro"/>
</dbReference>
<keyword evidence="10" id="KW-1185">Reference proteome</keyword>
<dbReference type="InterPro" id="IPR011706">
    <property type="entry name" value="Cu-oxidase_C"/>
</dbReference>
<dbReference type="Proteomes" id="UP000001861">
    <property type="component" value="Unassembled WGS sequence"/>
</dbReference>
<keyword evidence="4" id="KW-0325">Glycoprotein</keyword>
<protein>
    <submittedName>
        <fullName evidence="9">Laccase-4</fullName>
    </submittedName>
</protein>
<evidence type="ECO:0000256" key="4">
    <source>
        <dbReference type="ARBA" id="ARBA00023180"/>
    </source>
</evidence>
<evidence type="ECO:0000256" key="5">
    <source>
        <dbReference type="SAM" id="SignalP"/>
    </source>
</evidence>
<keyword evidence="3" id="KW-1015">Disulfide bond</keyword>
<evidence type="ECO:0000313" key="9">
    <source>
        <dbReference type="EMBL" id="EAU89180.2"/>
    </source>
</evidence>
<feature type="chain" id="PRO_5002724179" evidence="5">
    <location>
        <begin position="23"/>
        <end position="553"/>
    </location>
</feature>
<dbReference type="KEGG" id="cci:CC1G_08587"/>
<comment type="caution">
    <text evidence="9">The sequence shown here is derived from an EMBL/GenBank/DDBJ whole genome shotgun (WGS) entry which is preliminary data.</text>
</comment>
<dbReference type="STRING" id="240176.A8NCV5"/>
<dbReference type="InterPro" id="IPR001117">
    <property type="entry name" value="Cu-oxidase_2nd"/>
</dbReference>
<comment type="similarity">
    <text evidence="1">Belongs to the multicopper oxidase family.</text>
</comment>
<organism evidence="9 10">
    <name type="scientific">Coprinopsis cinerea (strain Okayama-7 / 130 / ATCC MYA-4618 / FGSC 9003)</name>
    <name type="common">Inky cap fungus</name>
    <name type="synonym">Hormographiella aspergillata</name>
    <dbReference type="NCBI Taxonomy" id="240176"/>
    <lineage>
        <taxon>Eukaryota</taxon>
        <taxon>Fungi</taxon>
        <taxon>Dikarya</taxon>
        <taxon>Basidiomycota</taxon>
        <taxon>Agaricomycotina</taxon>
        <taxon>Agaricomycetes</taxon>
        <taxon>Agaricomycetidae</taxon>
        <taxon>Agaricales</taxon>
        <taxon>Agaricineae</taxon>
        <taxon>Psathyrellaceae</taxon>
        <taxon>Coprinopsis</taxon>
    </lineage>
</organism>
<evidence type="ECO:0000256" key="3">
    <source>
        <dbReference type="ARBA" id="ARBA00023157"/>
    </source>
</evidence>
<dbReference type="EMBL" id="AACS02000009">
    <property type="protein sequence ID" value="EAU89180.2"/>
    <property type="molecule type" value="Genomic_DNA"/>
</dbReference>
<dbReference type="AlphaFoldDB" id="A8NCV5"/>
<name>A8NCV5_COPC7</name>
<feature type="domain" description="Plastocyanin-like" evidence="6">
    <location>
        <begin position="164"/>
        <end position="315"/>
    </location>
</feature>
<dbReference type="Pfam" id="PF00394">
    <property type="entry name" value="Cu-oxidase"/>
    <property type="match status" value="1"/>
</dbReference>
<dbReference type="PANTHER" id="PTHR11709:SF511">
    <property type="entry name" value="LACCASE"/>
    <property type="match status" value="1"/>
</dbReference>
<sequence>MVSLSSSFKFLSQFALFSAVLAADVYYTFDIVNANLAPDGFTRPTVVVNGQFPGTLIQANKDDVLHITVNNLLTNPLMRRSTAIHWHGLFQKKTASEDGLGLLCLFLQYLINSTAEYTVPLNGQAGTHWYHSHLSSQYVDGLRGPIVIYDPTDPHLSLYDEDDENTIIQLGDWYHNPAPAIQEDYLNDITDEPVPDSGTINGVGRYRGGPAIPWARVNVVQGKRYRLRVINNSAYGSFEFSIENHELTIIEVDGINHVPKTVGGFEIYAGQRYSVVIDANKPIRNYWIRAPMDVKDDSPTLDDENIYAVLHYEGAPNANPTTRADRSPSNVLKEHELVPLDPGPPGGCGPADKIIDLQYSRDTSGTTKWKFNGVRYHSPTDNTLLNIMGGATIASDFTPSEHTLILNHNDIVEIHLHGSSNDSNAWLAPLACNSPFHLHGHAFDIIQGRSGGSNCVNPPRRDVVGLTSGTGIIRFKADNPGPWFLHCLRIALSRGSSSTVWWSIDIDWHLEAGLAVVFAEAPDEQRTGPQSQIIKQEWLDLCPIYNALSPDLQ</sequence>
<dbReference type="CDD" id="cd13903">
    <property type="entry name" value="CuRO_3_Tv-LCC_like"/>
    <property type="match status" value="1"/>
</dbReference>
<dbReference type="VEuPathDB" id="FungiDB:CC1G_08587"/>
<evidence type="ECO:0000259" key="6">
    <source>
        <dbReference type="Pfam" id="PF00394"/>
    </source>
</evidence>
<accession>A8NCV5</accession>
<dbReference type="RefSeq" id="XP_001832637.2">
    <property type="nucleotide sequence ID" value="XM_001832585.2"/>
</dbReference>
<dbReference type="FunCoup" id="A8NCV5">
    <property type="interactions" value="45"/>
</dbReference>
<feature type="signal peptide" evidence="5">
    <location>
        <begin position="1"/>
        <end position="22"/>
    </location>
</feature>
<dbReference type="OrthoDB" id="2121828at2759"/>
<dbReference type="OMA" id="LEWTIND"/>
<dbReference type="InParanoid" id="A8NCV5"/>